<protein>
    <recommendedName>
        <fullName evidence="4">DMT family transporter</fullName>
    </recommendedName>
</protein>
<keyword evidence="1" id="KW-1133">Transmembrane helix</keyword>
<dbReference type="GO" id="GO:0005886">
    <property type="term" value="C:plasma membrane"/>
    <property type="evidence" value="ECO:0007669"/>
    <property type="project" value="TreeGrafter"/>
</dbReference>
<dbReference type="AlphaFoldDB" id="A0A5M4ATZ4"/>
<keyword evidence="1" id="KW-0472">Membrane</keyword>
<dbReference type="InterPro" id="IPR037185">
    <property type="entry name" value="EmrE-like"/>
</dbReference>
<sequence>MNQLFLPLLAFVGGIFLAIQGSLNAHLGVLLKNPLLASVTAFFSSMIFAVTFLLLSAKEMPAWNDIRQIPSYLWVAGGFFSVLGISIYYYTIPRLGVSTMISLGLCGQLLFAVIAGHFGWFDLPTEPITIKRILGVLSMITGILLINLK</sequence>
<feature type="transmembrane region" description="Helical" evidence="1">
    <location>
        <begin position="69"/>
        <end position="91"/>
    </location>
</feature>
<dbReference type="OrthoDB" id="9097160at2"/>
<evidence type="ECO:0000313" key="3">
    <source>
        <dbReference type="Proteomes" id="UP000391834"/>
    </source>
</evidence>
<reference evidence="2 3" key="1">
    <citation type="submission" date="2019-10" db="EMBL/GenBank/DDBJ databases">
        <title>Prolixibacter strains distinguished by the presence of nitrate reductase genes were adept at nitrate-dependent anaerobic corrosion of metallic iron and carbon steel.</title>
        <authorList>
            <person name="Iino T."/>
            <person name="Shono N."/>
            <person name="Ito K."/>
            <person name="Nakamura R."/>
            <person name="Sueoka K."/>
            <person name="Harayama S."/>
            <person name="Ohkuma M."/>
        </authorList>
    </citation>
    <scope>NUCLEOTIDE SEQUENCE [LARGE SCALE GENOMIC DNA]</scope>
    <source>
        <strain evidence="2 3">JCM 13498</strain>
    </source>
</reference>
<accession>A0A5M4ATZ4</accession>
<feature type="transmembrane region" description="Helical" evidence="1">
    <location>
        <begin position="97"/>
        <end position="120"/>
    </location>
</feature>
<gene>
    <name evidence="2" type="ORF">PbJCM13498_02830</name>
</gene>
<feature type="transmembrane region" description="Helical" evidence="1">
    <location>
        <begin position="132"/>
        <end position="148"/>
    </location>
</feature>
<dbReference type="RefSeq" id="WP_025865880.1">
    <property type="nucleotide sequence ID" value="NZ_BLAX01000001.1"/>
</dbReference>
<comment type="caution">
    <text evidence="2">The sequence shown here is derived from an EMBL/GenBank/DDBJ whole genome shotgun (WGS) entry which is preliminary data.</text>
</comment>
<keyword evidence="3" id="KW-1185">Reference proteome</keyword>
<keyword evidence="1" id="KW-0812">Transmembrane</keyword>
<dbReference type="Pfam" id="PF04657">
    <property type="entry name" value="DMT_YdcZ"/>
    <property type="match status" value="1"/>
</dbReference>
<dbReference type="EMBL" id="BLAX01000001">
    <property type="protein sequence ID" value="GET31420.1"/>
    <property type="molecule type" value="Genomic_DNA"/>
</dbReference>
<dbReference type="InterPro" id="IPR006750">
    <property type="entry name" value="YdcZ"/>
</dbReference>
<name>A0A5M4ATZ4_9BACT</name>
<proteinExistence type="predicted"/>
<evidence type="ECO:0000256" key="1">
    <source>
        <dbReference type="SAM" id="Phobius"/>
    </source>
</evidence>
<dbReference type="PANTHER" id="PTHR34821">
    <property type="entry name" value="INNER MEMBRANE PROTEIN YDCZ"/>
    <property type="match status" value="1"/>
</dbReference>
<dbReference type="PANTHER" id="PTHR34821:SF2">
    <property type="entry name" value="INNER MEMBRANE PROTEIN YDCZ"/>
    <property type="match status" value="1"/>
</dbReference>
<dbReference type="SUPFAM" id="SSF103481">
    <property type="entry name" value="Multidrug resistance efflux transporter EmrE"/>
    <property type="match status" value="1"/>
</dbReference>
<feature type="transmembrane region" description="Helical" evidence="1">
    <location>
        <begin position="35"/>
        <end position="57"/>
    </location>
</feature>
<evidence type="ECO:0000313" key="2">
    <source>
        <dbReference type="EMBL" id="GET31420.1"/>
    </source>
</evidence>
<dbReference type="Proteomes" id="UP000391834">
    <property type="component" value="Unassembled WGS sequence"/>
</dbReference>
<organism evidence="2 3">
    <name type="scientific">Prolixibacter bellariivorans</name>
    <dbReference type="NCBI Taxonomy" id="314319"/>
    <lineage>
        <taxon>Bacteria</taxon>
        <taxon>Pseudomonadati</taxon>
        <taxon>Bacteroidota</taxon>
        <taxon>Bacteroidia</taxon>
        <taxon>Marinilabiliales</taxon>
        <taxon>Prolixibacteraceae</taxon>
        <taxon>Prolixibacter</taxon>
    </lineage>
</organism>
<evidence type="ECO:0008006" key="4">
    <source>
        <dbReference type="Google" id="ProtNLM"/>
    </source>
</evidence>